<dbReference type="AlphaFoldDB" id="A0A098DY80"/>
<proteinExistence type="predicted"/>
<reference evidence="2 3" key="1">
    <citation type="journal article" date="2007" name="Science">
        <title>The Fusarium graminearum genome reveals a link between localized polymorphism and pathogen specialization.</title>
        <authorList>
            <person name="Cuomo C.A."/>
            <person name="Gueldener U."/>
            <person name="Xu J.-R."/>
            <person name="Trail F."/>
            <person name="Turgeon B.G."/>
            <person name="Di Pietro A."/>
            <person name="Walton J.D."/>
            <person name="Ma L.-J."/>
            <person name="Baker S.E."/>
            <person name="Rep M."/>
            <person name="Adam G."/>
            <person name="Antoniw J."/>
            <person name="Baldwin T."/>
            <person name="Calvo S.E."/>
            <person name="Chang Y.-L."/>
            <person name="DeCaprio D."/>
            <person name="Gale L.R."/>
            <person name="Gnerre S."/>
            <person name="Goswami R.S."/>
            <person name="Hammond-Kosack K."/>
            <person name="Harris L.J."/>
            <person name="Hilburn K."/>
            <person name="Kennell J.C."/>
            <person name="Kroken S."/>
            <person name="Magnuson J.K."/>
            <person name="Mannhaupt G."/>
            <person name="Mauceli E.W."/>
            <person name="Mewes H.-W."/>
            <person name="Mitterbauer R."/>
            <person name="Muehlbauer G."/>
            <person name="Muensterkoetter M."/>
            <person name="Nelson D."/>
            <person name="O'Donnell K."/>
            <person name="Ouellet T."/>
            <person name="Qi W."/>
            <person name="Quesneville H."/>
            <person name="Roncero M.I.G."/>
            <person name="Seong K.-Y."/>
            <person name="Tetko I.V."/>
            <person name="Urban M."/>
            <person name="Waalwijk C."/>
            <person name="Ward T.J."/>
            <person name="Yao J."/>
            <person name="Birren B.W."/>
            <person name="Kistler H.C."/>
        </authorList>
    </citation>
    <scope>NUCLEOTIDE SEQUENCE [LARGE SCALE GENOMIC DNA]</scope>
    <source>
        <strain evidence="3">ATCC MYA-4620 / CBS 123657 / FGSC 9075 / NRRL 31084 / PH-1</strain>
        <strain evidence="2">PH-1 / ATCC MYA-4620 / FGSC 9075 / NRRL 31084</strain>
    </source>
</reference>
<reference evidence="1 3" key="3">
    <citation type="journal article" date="2015" name="BMC Genomics">
        <title>The completed genome sequence of the pathogenic ascomycete fungus Fusarium graminearum.</title>
        <authorList>
            <person name="King R."/>
            <person name="Urban M."/>
            <person name="Hammond-Kosack M.C."/>
            <person name="Hassani-Pak K."/>
            <person name="Hammond-Kosack K.E."/>
        </authorList>
    </citation>
    <scope>NUCLEOTIDE SEQUENCE [LARGE SCALE GENOMIC DNA]</scope>
    <source>
        <strain evidence="3">ATCC MYA-4620 / CBS 123657 / FGSC 9075 / NRRL 31084 / PH-1</strain>
        <strain evidence="1">PH-1</strain>
    </source>
</reference>
<reference evidence="2" key="4">
    <citation type="submission" date="2017-01" db="UniProtKB">
        <authorList>
            <consortium name="EnsemblFungi"/>
        </authorList>
    </citation>
    <scope>IDENTIFICATION</scope>
    <source>
        <strain evidence="2">PH-1 / ATCC MYA-4620 / FGSC 9075 / NRRL 31084</strain>
    </source>
</reference>
<accession>A0A0E0SHD0</accession>
<dbReference type="VEuPathDB" id="FungiDB:FGRAMPH1_01G18883"/>
<evidence type="ECO:0000313" key="1">
    <source>
        <dbReference type="EMBL" id="CEF85843.1"/>
    </source>
</evidence>
<dbReference type="EnsemblFungi" id="CEF85843">
    <property type="protein sequence ID" value="CEF85843"/>
    <property type="gene ID" value="FGRRES_20275"/>
</dbReference>
<sequence>MPYEAAGSTVLSTLIAWTAWLDSVGSSRLRLLAHGDGVVQPKTGQDERHVQGLLAMESFLLPTANFVNFVPG</sequence>
<organism evidence="1 3">
    <name type="scientific">Gibberella zeae (strain ATCC MYA-4620 / CBS 123657 / FGSC 9075 / NRRL 31084 / PH-1)</name>
    <name type="common">Wheat head blight fungus</name>
    <name type="synonym">Fusarium graminearum</name>
    <dbReference type="NCBI Taxonomy" id="229533"/>
    <lineage>
        <taxon>Eukaryota</taxon>
        <taxon>Fungi</taxon>
        <taxon>Dikarya</taxon>
        <taxon>Ascomycota</taxon>
        <taxon>Pezizomycotina</taxon>
        <taxon>Sordariomycetes</taxon>
        <taxon>Hypocreomycetidae</taxon>
        <taxon>Hypocreales</taxon>
        <taxon>Nectriaceae</taxon>
        <taxon>Fusarium</taxon>
    </lineage>
</organism>
<reference evidence="2 3" key="2">
    <citation type="journal article" date="2010" name="Nature">
        <title>Comparative genomics reveals mobile pathogenicity chromosomes in Fusarium.</title>
        <authorList>
            <person name="Ma L.J."/>
            <person name="van der Does H.C."/>
            <person name="Borkovich K.A."/>
            <person name="Coleman J.J."/>
            <person name="Daboussi M.J."/>
            <person name="Di Pietro A."/>
            <person name="Dufresne M."/>
            <person name="Freitag M."/>
            <person name="Grabherr M."/>
            <person name="Henrissat B."/>
            <person name="Houterman P.M."/>
            <person name="Kang S."/>
            <person name="Shim W.B."/>
            <person name="Woloshuk C."/>
            <person name="Xie X."/>
            <person name="Xu J.R."/>
            <person name="Antoniw J."/>
            <person name="Baker S.E."/>
            <person name="Bluhm B.H."/>
            <person name="Breakspear A."/>
            <person name="Brown D.W."/>
            <person name="Butchko R.A."/>
            <person name="Chapman S."/>
            <person name="Coulson R."/>
            <person name="Coutinho P.M."/>
            <person name="Danchin E.G."/>
            <person name="Diener A."/>
            <person name="Gale L.R."/>
            <person name="Gardiner D.M."/>
            <person name="Goff S."/>
            <person name="Hammond-Kosack K.E."/>
            <person name="Hilburn K."/>
            <person name="Hua-Van A."/>
            <person name="Jonkers W."/>
            <person name="Kazan K."/>
            <person name="Kodira C.D."/>
            <person name="Koehrsen M."/>
            <person name="Kumar L."/>
            <person name="Lee Y.H."/>
            <person name="Li L."/>
            <person name="Manners J.M."/>
            <person name="Miranda-Saavedra D."/>
            <person name="Mukherjee M."/>
            <person name="Park G."/>
            <person name="Park J."/>
            <person name="Park S.Y."/>
            <person name="Proctor R.H."/>
            <person name="Regev A."/>
            <person name="Ruiz-Roldan M.C."/>
            <person name="Sain D."/>
            <person name="Sakthikumar S."/>
            <person name="Sykes S."/>
            <person name="Schwartz D.C."/>
            <person name="Turgeon B.G."/>
            <person name="Wapinski I."/>
            <person name="Yoder O."/>
            <person name="Young S."/>
            <person name="Zeng Q."/>
            <person name="Zhou S."/>
            <person name="Galagan J."/>
            <person name="Cuomo C.A."/>
            <person name="Kistler H.C."/>
            <person name="Rep M."/>
        </authorList>
    </citation>
    <scope>GENOME REANNOTATION</scope>
    <source>
        <strain evidence="3">ATCC MYA-4620 / CBS 123657 / FGSC 9075 / NRRL 31084 / PH-1</strain>
        <strain evidence="2">PH-1 / ATCC MYA-4620 / FGSC 9075 / NRRL 31084</strain>
    </source>
</reference>
<dbReference type="EMBL" id="HG970334">
    <property type="protein sequence ID" value="CEF85843.1"/>
    <property type="molecule type" value="Genomic_DNA"/>
</dbReference>
<gene>
    <name evidence="1" type="ORF">FGRAMPH1_01T18883</name>
</gene>
<accession>A0A098DY80</accession>
<protein>
    <submittedName>
        <fullName evidence="1">Chromosome 3, complete genome</fullName>
    </submittedName>
</protein>
<evidence type="ECO:0000313" key="3">
    <source>
        <dbReference type="Proteomes" id="UP000070720"/>
    </source>
</evidence>
<dbReference type="InParanoid" id="A0A098DY80"/>
<evidence type="ECO:0000313" key="2">
    <source>
        <dbReference type="EnsemblFungi" id="CEF85843"/>
    </source>
</evidence>
<name>A0A098DY80_GIBZE</name>
<dbReference type="Proteomes" id="UP000070720">
    <property type="component" value="Chromosome 3"/>
</dbReference>
<keyword evidence="3" id="KW-1185">Reference proteome</keyword>